<comment type="caution">
    <text evidence="1">The sequence shown here is derived from an EMBL/GenBank/DDBJ whole genome shotgun (WGS) entry which is preliminary data.</text>
</comment>
<evidence type="ECO:0000313" key="2">
    <source>
        <dbReference type="Proteomes" id="UP001270362"/>
    </source>
</evidence>
<sequence>MLGWRVEGITRRGAREASKWSLSDSQTGWWSGMGGLWSCFLRRSARCALLLVIVSSVGWLRAEEPLGFSACLWAGRVEVGGFQCFGRLAGEGGMSIREEWKACLSLRRWRAAWRGCTYLMYARDLGVVSQEGPVVSFPVFVPHFRFMYFPLRWVPSVEFATAWLDRNGVTAWRQWLELCF</sequence>
<evidence type="ECO:0000313" key="1">
    <source>
        <dbReference type="EMBL" id="KAK3694443.1"/>
    </source>
</evidence>
<keyword evidence="2" id="KW-1185">Reference proteome</keyword>
<dbReference type="Proteomes" id="UP001270362">
    <property type="component" value="Unassembled WGS sequence"/>
</dbReference>
<dbReference type="EMBL" id="JAULSO010000001">
    <property type="protein sequence ID" value="KAK3694443.1"/>
    <property type="molecule type" value="Genomic_DNA"/>
</dbReference>
<name>A0AAE0XJ74_9PEZI</name>
<gene>
    <name evidence="1" type="ORF">B0T22DRAFT_71418</name>
</gene>
<proteinExistence type="predicted"/>
<reference evidence="1" key="2">
    <citation type="submission" date="2023-06" db="EMBL/GenBank/DDBJ databases">
        <authorList>
            <consortium name="Lawrence Berkeley National Laboratory"/>
            <person name="Haridas S."/>
            <person name="Hensen N."/>
            <person name="Bonometti L."/>
            <person name="Westerberg I."/>
            <person name="Brannstrom I.O."/>
            <person name="Guillou S."/>
            <person name="Cros-Aarteil S."/>
            <person name="Calhoun S."/>
            <person name="Kuo A."/>
            <person name="Mondo S."/>
            <person name="Pangilinan J."/>
            <person name="Riley R."/>
            <person name="Labutti K."/>
            <person name="Andreopoulos B."/>
            <person name="Lipzen A."/>
            <person name="Chen C."/>
            <person name="Yanf M."/>
            <person name="Daum C."/>
            <person name="Ng V."/>
            <person name="Clum A."/>
            <person name="Steindorff A."/>
            <person name="Ohm R."/>
            <person name="Martin F."/>
            <person name="Silar P."/>
            <person name="Natvig D."/>
            <person name="Lalanne C."/>
            <person name="Gautier V."/>
            <person name="Ament-Velasquez S.L."/>
            <person name="Kruys A."/>
            <person name="Hutchinson M.I."/>
            <person name="Powell A.J."/>
            <person name="Barry K."/>
            <person name="Miller A.N."/>
            <person name="Grigoriev I.V."/>
            <person name="Debuchy R."/>
            <person name="Gladieux P."/>
            <person name="Thoren M.H."/>
            <person name="Johannesson H."/>
        </authorList>
    </citation>
    <scope>NUCLEOTIDE SEQUENCE</scope>
    <source>
        <strain evidence="1">CBS 314.62</strain>
    </source>
</reference>
<accession>A0AAE0XJ74</accession>
<reference evidence="1" key="1">
    <citation type="journal article" date="2023" name="Mol. Phylogenet. Evol.">
        <title>Genome-scale phylogeny and comparative genomics of the fungal order Sordariales.</title>
        <authorList>
            <person name="Hensen N."/>
            <person name="Bonometti L."/>
            <person name="Westerberg I."/>
            <person name="Brannstrom I.O."/>
            <person name="Guillou S."/>
            <person name="Cros-Aarteil S."/>
            <person name="Calhoun S."/>
            <person name="Haridas S."/>
            <person name="Kuo A."/>
            <person name="Mondo S."/>
            <person name="Pangilinan J."/>
            <person name="Riley R."/>
            <person name="LaButti K."/>
            <person name="Andreopoulos B."/>
            <person name="Lipzen A."/>
            <person name="Chen C."/>
            <person name="Yan M."/>
            <person name="Daum C."/>
            <person name="Ng V."/>
            <person name="Clum A."/>
            <person name="Steindorff A."/>
            <person name="Ohm R.A."/>
            <person name="Martin F."/>
            <person name="Silar P."/>
            <person name="Natvig D.O."/>
            <person name="Lalanne C."/>
            <person name="Gautier V."/>
            <person name="Ament-Velasquez S.L."/>
            <person name="Kruys A."/>
            <person name="Hutchinson M.I."/>
            <person name="Powell A.J."/>
            <person name="Barry K."/>
            <person name="Miller A.N."/>
            <person name="Grigoriev I.V."/>
            <person name="Debuchy R."/>
            <person name="Gladieux P."/>
            <person name="Hiltunen Thoren M."/>
            <person name="Johannesson H."/>
        </authorList>
    </citation>
    <scope>NUCLEOTIDE SEQUENCE</scope>
    <source>
        <strain evidence="1">CBS 314.62</strain>
    </source>
</reference>
<protein>
    <submittedName>
        <fullName evidence="1">Uncharacterized protein</fullName>
    </submittedName>
</protein>
<dbReference type="AlphaFoldDB" id="A0AAE0XJ74"/>
<organism evidence="1 2">
    <name type="scientific">Podospora appendiculata</name>
    <dbReference type="NCBI Taxonomy" id="314037"/>
    <lineage>
        <taxon>Eukaryota</taxon>
        <taxon>Fungi</taxon>
        <taxon>Dikarya</taxon>
        <taxon>Ascomycota</taxon>
        <taxon>Pezizomycotina</taxon>
        <taxon>Sordariomycetes</taxon>
        <taxon>Sordariomycetidae</taxon>
        <taxon>Sordariales</taxon>
        <taxon>Podosporaceae</taxon>
        <taxon>Podospora</taxon>
    </lineage>
</organism>